<evidence type="ECO:0000256" key="6">
    <source>
        <dbReference type="ARBA" id="ARBA00022723"/>
    </source>
</evidence>
<dbReference type="PANTHER" id="PTHR33540:SF2">
    <property type="entry name" value="TRNA THREONYLCARBAMOYLADENOSINE BIOSYNTHESIS PROTEIN TSAE"/>
    <property type="match status" value="1"/>
</dbReference>
<reference evidence="11" key="1">
    <citation type="submission" date="2021-02" db="EMBL/GenBank/DDBJ databases">
        <authorList>
            <person name="Cremers G."/>
            <person name="Picone N."/>
        </authorList>
    </citation>
    <scope>NUCLEOTIDE SEQUENCE</scope>
    <source>
        <strain evidence="11">PQ17</strain>
    </source>
</reference>
<keyword evidence="6" id="KW-0479">Metal-binding</keyword>
<evidence type="ECO:0000256" key="9">
    <source>
        <dbReference type="ARBA" id="ARBA00022842"/>
    </source>
</evidence>
<evidence type="ECO:0000256" key="2">
    <source>
        <dbReference type="ARBA" id="ARBA00007599"/>
    </source>
</evidence>
<evidence type="ECO:0000256" key="7">
    <source>
        <dbReference type="ARBA" id="ARBA00022741"/>
    </source>
</evidence>
<evidence type="ECO:0000256" key="4">
    <source>
        <dbReference type="ARBA" id="ARBA00022490"/>
    </source>
</evidence>
<evidence type="ECO:0000256" key="1">
    <source>
        <dbReference type="ARBA" id="ARBA00004496"/>
    </source>
</evidence>
<keyword evidence="12" id="KW-1185">Reference proteome</keyword>
<sequence length="139" mass="15280">MGLIILHSPDQMEALGQELGQKACCGEVFAISGPLGAGKTTLIRGLARGLGFAGDVTSPTFTWIHEYVGGRLPLAHIDLFRLENEEDIYKLGLLDYLPWEGITAVEWPEKIQAFLPPGTQHWEIAIVGEGVRSVRRRQA</sequence>
<dbReference type="InterPro" id="IPR003442">
    <property type="entry name" value="T6A_TsaE"/>
</dbReference>
<accession>A0A8J2FSD3</accession>
<dbReference type="Gene3D" id="3.40.50.300">
    <property type="entry name" value="P-loop containing nucleotide triphosphate hydrolases"/>
    <property type="match status" value="1"/>
</dbReference>
<dbReference type="NCBIfam" id="TIGR00150">
    <property type="entry name" value="T6A_YjeE"/>
    <property type="match status" value="1"/>
</dbReference>
<organism evidence="11 12">
    <name type="scientific">Candidatus Methylacidithermus pantelleriae</name>
    <dbReference type="NCBI Taxonomy" id="2744239"/>
    <lineage>
        <taxon>Bacteria</taxon>
        <taxon>Pseudomonadati</taxon>
        <taxon>Verrucomicrobiota</taxon>
        <taxon>Methylacidiphilae</taxon>
        <taxon>Methylacidiphilales</taxon>
        <taxon>Methylacidiphilaceae</taxon>
        <taxon>Candidatus Methylacidithermus</taxon>
    </lineage>
</organism>
<dbReference type="GO" id="GO:0046872">
    <property type="term" value="F:metal ion binding"/>
    <property type="evidence" value="ECO:0007669"/>
    <property type="project" value="UniProtKB-KW"/>
</dbReference>
<keyword evidence="4" id="KW-0963">Cytoplasm</keyword>
<dbReference type="Proteomes" id="UP000663859">
    <property type="component" value="Unassembled WGS sequence"/>
</dbReference>
<comment type="similarity">
    <text evidence="2">Belongs to the TsaE family.</text>
</comment>
<name>A0A8J2FSD3_9BACT</name>
<dbReference type="Pfam" id="PF02367">
    <property type="entry name" value="TsaE"/>
    <property type="match status" value="1"/>
</dbReference>
<keyword evidence="9" id="KW-0460">Magnesium</keyword>
<proteinExistence type="inferred from homology"/>
<dbReference type="InterPro" id="IPR027417">
    <property type="entry name" value="P-loop_NTPase"/>
</dbReference>
<evidence type="ECO:0000313" key="12">
    <source>
        <dbReference type="Proteomes" id="UP000663859"/>
    </source>
</evidence>
<keyword evidence="5" id="KW-0819">tRNA processing</keyword>
<dbReference type="GO" id="GO:0002949">
    <property type="term" value="P:tRNA threonylcarbamoyladenosine modification"/>
    <property type="evidence" value="ECO:0007669"/>
    <property type="project" value="InterPro"/>
</dbReference>
<dbReference type="GO" id="GO:0005737">
    <property type="term" value="C:cytoplasm"/>
    <property type="evidence" value="ECO:0007669"/>
    <property type="project" value="UniProtKB-SubCell"/>
</dbReference>
<dbReference type="EMBL" id="CAJNOB010000017">
    <property type="protein sequence ID" value="CAF0698026.1"/>
    <property type="molecule type" value="Genomic_DNA"/>
</dbReference>
<keyword evidence="8" id="KW-0067">ATP-binding</keyword>
<dbReference type="AlphaFoldDB" id="A0A8J2FSD3"/>
<dbReference type="PANTHER" id="PTHR33540">
    <property type="entry name" value="TRNA THREONYLCARBAMOYLADENOSINE BIOSYNTHESIS PROTEIN TSAE"/>
    <property type="match status" value="1"/>
</dbReference>
<evidence type="ECO:0000256" key="3">
    <source>
        <dbReference type="ARBA" id="ARBA00019010"/>
    </source>
</evidence>
<dbReference type="SUPFAM" id="SSF52540">
    <property type="entry name" value="P-loop containing nucleoside triphosphate hydrolases"/>
    <property type="match status" value="1"/>
</dbReference>
<evidence type="ECO:0000313" key="11">
    <source>
        <dbReference type="EMBL" id="CAF0698026.1"/>
    </source>
</evidence>
<evidence type="ECO:0000256" key="5">
    <source>
        <dbReference type="ARBA" id="ARBA00022694"/>
    </source>
</evidence>
<evidence type="ECO:0000256" key="8">
    <source>
        <dbReference type="ARBA" id="ARBA00022840"/>
    </source>
</evidence>
<comment type="subcellular location">
    <subcellularLocation>
        <location evidence="1">Cytoplasm</location>
    </subcellularLocation>
</comment>
<evidence type="ECO:0000256" key="10">
    <source>
        <dbReference type="ARBA" id="ARBA00032441"/>
    </source>
</evidence>
<dbReference type="GO" id="GO:0005524">
    <property type="term" value="F:ATP binding"/>
    <property type="evidence" value="ECO:0007669"/>
    <property type="project" value="UniProtKB-KW"/>
</dbReference>
<dbReference type="RefSeq" id="WP_174583256.1">
    <property type="nucleotide sequence ID" value="NZ_CAJNOB010000017.1"/>
</dbReference>
<gene>
    <name evidence="11" type="primary">tsaE</name>
    <name evidence="11" type="ORF">MPNT_240018</name>
</gene>
<protein>
    <recommendedName>
        <fullName evidence="3">tRNA threonylcarbamoyladenosine biosynthesis protein TsaE</fullName>
    </recommendedName>
    <alternativeName>
        <fullName evidence="10">t(6)A37 threonylcarbamoyladenosine biosynthesis protein TsaE</fullName>
    </alternativeName>
</protein>
<keyword evidence="7" id="KW-0547">Nucleotide-binding</keyword>
<comment type="caution">
    <text evidence="11">The sequence shown here is derived from an EMBL/GenBank/DDBJ whole genome shotgun (WGS) entry which is preliminary data.</text>
</comment>